<dbReference type="PANTHER" id="PTHR46443:SF3">
    <property type="entry name" value="PROTEIN MARD1"/>
    <property type="match status" value="1"/>
</dbReference>
<evidence type="ECO:0000256" key="3">
    <source>
        <dbReference type="ARBA" id="ARBA00022771"/>
    </source>
</evidence>
<feature type="domain" description="FLZ-type" evidence="6">
    <location>
        <begin position="350"/>
        <end position="394"/>
    </location>
</feature>
<gene>
    <name evidence="7" type="ORF">Fot_53555</name>
</gene>
<dbReference type="EMBL" id="JBFOLJ010000019">
    <property type="protein sequence ID" value="KAL2463899.1"/>
    <property type="molecule type" value="Genomic_DNA"/>
</dbReference>
<keyword evidence="2" id="KW-0479">Metal-binding</keyword>
<evidence type="ECO:0000313" key="8">
    <source>
        <dbReference type="Proteomes" id="UP001604277"/>
    </source>
</evidence>
<feature type="compositionally biased region" description="Low complexity" evidence="5">
    <location>
        <begin position="257"/>
        <end position="272"/>
    </location>
</feature>
<comment type="similarity">
    <text evidence="1">Belongs to the FLZ family.</text>
</comment>
<dbReference type="GO" id="GO:0008270">
    <property type="term" value="F:zinc ion binding"/>
    <property type="evidence" value="ECO:0007669"/>
    <property type="project" value="UniProtKB-KW"/>
</dbReference>
<accession>A0ABD1PLL3</accession>
<comment type="caution">
    <text evidence="7">The sequence shown here is derived from an EMBL/GenBank/DDBJ whole genome shotgun (WGS) entry which is preliminary data.</text>
</comment>
<evidence type="ECO:0000259" key="6">
    <source>
        <dbReference type="PROSITE" id="PS51795"/>
    </source>
</evidence>
<feature type="compositionally biased region" description="Polar residues" evidence="5">
    <location>
        <begin position="38"/>
        <end position="47"/>
    </location>
</feature>
<evidence type="ECO:0000256" key="1">
    <source>
        <dbReference type="ARBA" id="ARBA00009374"/>
    </source>
</evidence>
<reference evidence="8" key="1">
    <citation type="submission" date="2024-07" db="EMBL/GenBank/DDBJ databases">
        <title>Two chromosome-level genome assemblies of Korean endemic species Abeliophyllum distichum and Forsythia ovata (Oleaceae).</title>
        <authorList>
            <person name="Jang H."/>
        </authorList>
    </citation>
    <scope>NUCLEOTIDE SEQUENCE [LARGE SCALE GENOMIC DNA]</scope>
</reference>
<dbReference type="AlphaFoldDB" id="A0ABD1PLL3"/>
<dbReference type="Proteomes" id="UP001604277">
    <property type="component" value="Unassembled WGS sequence"/>
</dbReference>
<dbReference type="InterPro" id="IPR007650">
    <property type="entry name" value="Zf-FLZ_dom"/>
</dbReference>
<name>A0ABD1PLL3_9LAMI</name>
<evidence type="ECO:0000256" key="4">
    <source>
        <dbReference type="PROSITE-ProRule" id="PRU01131"/>
    </source>
</evidence>
<proteinExistence type="inferred from homology"/>
<protein>
    <submittedName>
        <fullName evidence="7">Protein MARD1</fullName>
    </submittedName>
</protein>
<feature type="region of interest" description="Disordered" evidence="5">
    <location>
        <begin position="238"/>
        <end position="276"/>
    </location>
</feature>
<evidence type="ECO:0000313" key="7">
    <source>
        <dbReference type="EMBL" id="KAL2463899.1"/>
    </source>
</evidence>
<organism evidence="7 8">
    <name type="scientific">Forsythia ovata</name>
    <dbReference type="NCBI Taxonomy" id="205694"/>
    <lineage>
        <taxon>Eukaryota</taxon>
        <taxon>Viridiplantae</taxon>
        <taxon>Streptophyta</taxon>
        <taxon>Embryophyta</taxon>
        <taxon>Tracheophyta</taxon>
        <taxon>Spermatophyta</taxon>
        <taxon>Magnoliopsida</taxon>
        <taxon>eudicotyledons</taxon>
        <taxon>Gunneridae</taxon>
        <taxon>Pentapetalae</taxon>
        <taxon>asterids</taxon>
        <taxon>lamiids</taxon>
        <taxon>Lamiales</taxon>
        <taxon>Oleaceae</taxon>
        <taxon>Forsythieae</taxon>
        <taxon>Forsythia</taxon>
    </lineage>
</organism>
<feature type="zinc finger region" description="FLZ-type" evidence="4">
    <location>
        <begin position="350"/>
        <end position="394"/>
    </location>
</feature>
<keyword evidence="8" id="KW-1185">Reference proteome</keyword>
<dbReference type="InterPro" id="IPR044593">
    <property type="entry name" value="FLZ8/MARD1"/>
</dbReference>
<dbReference type="PROSITE" id="PS51795">
    <property type="entry name" value="ZF_FLZ"/>
    <property type="match status" value="1"/>
</dbReference>
<dbReference type="Pfam" id="PF04570">
    <property type="entry name" value="zf-FLZ"/>
    <property type="match status" value="1"/>
</dbReference>
<evidence type="ECO:0000256" key="5">
    <source>
        <dbReference type="SAM" id="MobiDB-lite"/>
    </source>
</evidence>
<keyword evidence="3" id="KW-0862">Zinc</keyword>
<sequence length="458" mass="50860">MLTVYGKASPKIQRSNNLQISTLYARTANQRKGAPSENAKTGKTENGFQRKLTPLDQLISDISPRNQCFSGSFRPSKWDLLAVSPLDNFREIIAEEKISRNYKKSSKMADYGSLQSPKKNCRQPSSSFLGSPRLFSGFVSKGIFADSESMISPTSILDNKPFPVVKNPFMSDSNTPKTAKIETRGHNWEKLESRGVGLGLIDALIDEKSDLNLSKPESRMVLFGSQLKIQVPPLPPSVFSPTDSPRSPGDFGIKTRSSQVGSFSSGLSPSPVKKSPFGSLNSGVFSSLSASEIELSEDYTCVISHGPNPRTTHIFDDCIVKSCCGVVKFSESRKETGYFSNRSMSYPSQNFLSFCYNCKKNLGLGKDIYMYRGERAFCSSECRYKEMMLEEGTETSESDDVYDMEVLSSLIREMVGNGETDGGDLILCVIKAFNHYEFKNFMQITSWDHGPQRYQLAA</sequence>
<dbReference type="PANTHER" id="PTHR46443">
    <property type="entry name" value="FCS-LIKE ZINC FINGER 8"/>
    <property type="match status" value="1"/>
</dbReference>
<keyword evidence="3" id="KW-0863">Zinc-finger</keyword>
<evidence type="ECO:0000256" key="2">
    <source>
        <dbReference type="ARBA" id="ARBA00022723"/>
    </source>
</evidence>
<feature type="region of interest" description="Disordered" evidence="5">
    <location>
        <begin position="28"/>
        <end position="50"/>
    </location>
</feature>